<protein>
    <recommendedName>
        <fullName evidence="17">Endo-polygalacturonase</fullName>
    </recommendedName>
</protein>
<accession>A0A0U5GC87</accession>
<dbReference type="InterPro" id="IPR000743">
    <property type="entry name" value="Glyco_hydro_28"/>
</dbReference>
<dbReference type="Pfam" id="PF00295">
    <property type="entry name" value="Glyco_hydro_28"/>
    <property type="match status" value="1"/>
</dbReference>
<evidence type="ECO:0000256" key="12">
    <source>
        <dbReference type="ARBA" id="ARBA00037278"/>
    </source>
</evidence>
<evidence type="ECO:0000256" key="6">
    <source>
        <dbReference type="ARBA" id="ARBA00022801"/>
    </source>
</evidence>
<proteinExistence type="inferred from homology"/>
<evidence type="ECO:0000256" key="5">
    <source>
        <dbReference type="ARBA" id="ARBA00022737"/>
    </source>
</evidence>
<dbReference type="GO" id="GO:0000272">
    <property type="term" value="P:polysaccharide catabolic process"/>
    <property type="evidence" value="ECO:0007669"/>
    <property type="project" value="UniProtKB-KW"/>
</dbReference>
<dbReference type="GO" id="GO:0071555">
    <property type="term" value="P:cell wall organization"/>
    <property type="evidence" value="ECO:0007669"/>
    <property type="project" value="UniProtKB-KW"/>
</dbReference>
<evidence type="ECO:0000256" key="2">
    <source>
        <dbReference type="ARBA" id="ARBA00008834"/>
    </source>
</evidence>
<comment type="similarity">
    <text evidence="2 13">Belongs to the glycosyl hydrolase 28 family.</text>
</comment>
<sequence length="490" mass="53283">MLQKKLWSILALACAALAADTDSCPSKNPVVVYPRPAGLGSSTSYTIQVHPSGKSHQKPYSIEPWITTVAEANTTTGRSMIHTTNVVNFDFCTSIDITLTYNNGPIKSAVVRPASLGIKPQVRGKTIKFSLDSPKNVVVQVNDDIWDVLHIIPSAPETDVPKPSDPNVIYFAPGINNSSAAGNLTNGELIIPSGKTVYIAPGASVKVPLVFRNATAGEIRGRGVLQSANIQVRSSSNIAIRDILFLNSNIGTHMASDVTISNIASFSSGQWGDGIDLYCSSNVLIDNVFMRNSDDNIALYQARNGDYGDSSNLTIQNAQLWADYAHPINIGTHGNTPNPETMDGVLISNIDILDHREMQQWYQGCLAINAGDSNIIRNVRVEGMRVENFRQGQIVNLRVMNNTKYNTSPGRGIENVYIKDLEYTGDRASTALILGLDAEHRVENVTSENLIVNGRVIYDGMAKPSWYYTADMVPLFANEHVEGLSFVASP</sequence>
<dbReference type="EMBL" id="CDMC01000013">
    <property type="protein sequence ID" value="CEL09312.1"/>
    <property type="molecule type" value="Genomic_DNA"/>
</dbReference>
<keyword evidence="4 14" id="KW-0732">Signal</keyword>
<dbReference type="InterPro" id="IPR012334">
    <property type="entry name" value="Pectin_lyas_fold"/>
</dbReference>
<evidence type="ECO:0000256" key="7">
    <source>
        <dbReference type="ARBA" id="ARBA00023180"/>
    </source>
</evidence>
<gene>
    <name evidence="15" type="ORF">ASPCAL12450</name>
</gene>
<reference evidence="16" key="1">
    <citation type="journal article" date="2016" name="Genome Announc.">
        <title>Draft genome sequences of fungus Aspergillus calidoustus.</title>
        <authorList>
            <person name="Horn F."/>
            <person name="Linde J."/>
            <person name="Mattern D.J."/>
            <person name="Walther G."/>
            <person name="Guthke R."/>
            <person name="Scherlach K."/>
            <person name="Martin K."/>
            <person name="Brakhage A.A."/>
            <person name="Petzke L."/>
            <person name="Valiante V."/>
        </authorList>
    </citation>
    <scope>NUCLEOTIDE SEQUENCE [LARGE SCALE GENOMIC DNA]</scope>
    <source>
        <strain evidence="16">SF006504</strain>
    </source>
</reference>
<dbReference type="GO" id="GO:0005576">
    <property type="term" value="C:extracellular region"/>
    <property type="evidence" value="ECO:0007669"/>
    <property type="project" value="UniProtKB-SubCell"/>
</dbReference>
<dbReference type="PANTHER" id="PTHR31736:SF9">
    <property type="entry name" value="ENDO-XYLOGALACTURONAN HYDROLASE A-RELATED"/>
    <property type="match status" value="1"/>
</dbReference>
<dbReference type="AlphaFoldDB" id="A0A0U5GC87"/>
<keyword evidence="5" id="KW-0677">Repeat</keyword>
<keyword evidence="11" id="KW-0624">Polysaccharide degradation</keyword>
<keyword evidence="6 13" id="KW-0378">Hydrolase</keyword>
<keyword evidence="16" id="KW-1185">Reference proteome</keyword>
<evidence type="ECO:0000256" key="4">
    <source>
        <dbReference type="ARBA" id="ARBA00022729"/>
    </source>
</evidence>
<evidence type="ECO:0008006" key="17">
    <source>
        <dbReference type="Google" id="ProtNLM"/>
    </source>
</evidence>
<dbReference type="Proteomes" id="UP000054771">
    <property type="component" value="Unassembled WGS sequence"/>
</dbReference>
<name>A0A0U5GC87_ASPCI</name>
<keyword evidence="7" id="KW-0325">Glycoprotein</keyword>
<dbReference type="SUPFAM" id="SSF51126">
    <property type="entry name" value="Pectin lyase-like"/>
    <property type="match status" value="1"/>
</dbReference>
<dbReference type="STRING" id="454130.A0A0U5GC87"/>
<keyword evidence="3" id="KW-0964">Secreted</keyword>
<evidence type="ECO:0000256" key="10">
    <source>
        <dbReference type="ARBA" id="ARBA00023316"/>
    </source>
</evidence>
<dbReference type="GO" id="GO:0004650">
    <property type="term" value="F:polygalacturonase activity"/>
    <property type="evidence" value="ECO:0007669"/>
    <property type="project" value="InterPro"/>
</dbReference>
<keyword evidence="9 13" id="KW-0326">Glycosidase</keyword>
<dbReference type="PANTHER" id="PTHR31736">
    <property type="match status" value="1"/>
</dbReference>
<keyword evidence="8" id="KW-0119">Carbohydrate metabolism</keyword>
<comment type="subcellular location">
    <subcellularLocation>
        <location evidence="1">Secreted</location>
    </subcellularLocation>
</comment>
<evidence type="ECO:0000256" key="9">
    <source>
        <dbReference type="ARBA" id="ARBA00023295"/>
    </source>
</evidence>
<evidence type="ECO:0000256" key="3">
    <source>
        <dbReference type="ARBA" id="ARBA00022525"/>
    </source>
</evidence>
<feature type="signal peptide" evidence="14">
    <location>
        <begin position="1"/>
        <end position="18"/>
    </location>
</feature>
<evidence type="ECO:0000313" key="15">
    <source>
        <dbReference type="EMBL" id="CEL09312.1"/>
    </source>
</evidence>
<evidence type="ECO:0000256" key="14">
    <source>
        <dbReference type="SAM" id="SignalP"/>
    </source>
</evidence>
<evidence type="ECO:0000256" key="1">
    <source>
        <dbReference type="ARBA" id="ARBA00004613"/>
    </source>
</evidence>
<comment type="function">
    <text evidence="12">Pectinolytic enzyme involved in the degradation of xylogalacturonan (xga), a galacturonan backbone heavily substituted with xylose, and which is one important component of the hairy regions of pectin. Activity requires a galacturonic acid backbone substituted with xylose.</text>
</comment>
<evidence type="ECO:0000256" key="11">
    <source>
        <dbReference type="ARBA" id="ARBA00023326"/>
    </source>
</evidence>
<evidence type="ECO:0000256" key="13">
    <source>
        <dbReference type="RuleBase" id="RU361169"/>
    </source>
</evidence>
<keyword evidence="10" id="KW-0961">Cell wall biogenesis/degradation</keyword>
<dbReference type="InterPro" id="IPR011050">
    <property type="entry name" value="Pectin_lyase_fold/virulence"/>
</dbReference>
<dbReference type="Gene3D" id="2.160.20.10">
    <property type="entry name" value="Single-stranded right-handed beta-helix, Pectin lyase-like"/>
    <property type="match status" value="1"/>
</dbReference>
<evidence type="ECO:0000256" key="8">
    <source>
        <dbReference type="ARBA" id="ARBA00023277"/>
    </source>
</evidence>
<organism evidence="15 16">
    <name type="scientific">Aspergillus calidoustus</name>
    <dbReference type="NCBI Taxonomy" id="454130"/>
    <lineage>
        <taxon>Eukaryota</taxon>
        <taxon>Fungi</taxon>
        <taxon>Dikarya</taxon>
        <taxon>Ascomycota</taxon>
        <taxon>Pezizomycotina</taxon>
        <taxon>Eurotiomycetes</taxon>
        <taxon>Eurotiomycetidae</taxon>
        <taxon>Eurotiales</taxon>
        <taxon>Aspergillaceae</taxon>
        <taxon>Aspergillus</taxon>
        <taxon>Aspergillus subgen. Nidulantes</taxon>
    </lineage>
</organism>
<dbReference type="OMA" id="CCENVLI"/>
<dbReference type="OrthoDB" id="187139at2759"/>
<feature type="chain" id="PRO_5006857729" description="Endo-polygalacturonase" evidence="14">
    <location>
        <begin position="19"/>
        <end position="490"/>
    </location>
</feature>
<evidence type="ECO:0000313" key="16">
    <source>
        <dbReference type="Proteomes" id="UP000054771"/>
    </source>
</evidence>